<dbReference type="Proteomes" id="UP000039046">
    <property type="component" value="Unassembled WGS sequence"/>
</dbReference>
<comment type="similarity">
    <text evidence="2">Belongs to the protein kinase superfamily. CAMK Ser/Thr protein kinase family. CHEK2 subfamily.</text>
</comment>
<dbReference type="GO" id="GO:0010506">
    <property type="term" value="P:regulation of autophagy"/>
    <property type="evidence" value="ECO:0007669"/>
    <property type="project" value="InterPro"/>
</dbReference>
<accession>A0A0A1TQA7</accession>
<dbReference type="PROSITE" id="PS00107">
    <property type="entry name" value="PROTEIN_KINASE_ATP"/>
    <property type="match status" value="1"/>
</dbReference>
<feature type="region of interest" description="Disordered" evidence="9">
    <location>
        <begin position="1"/>
        <end position="25"/>
    </location>
</feature>
<comment type="subcellular location">
    <subcellularLocation>
        <location evidence="1">Preautophagosomal structure membrane</location>
        <topology evidence="1">Peripheral membrane protein</topology>
    </subcellularLocation>
</comment>
<evidence type="ECO:0000256" key="3">
    <source>
        <dbReference type="ARBA" id="ARBA00022448"/>
    </source>
</evidence>
<dbReference type="Pfam" id="PF00498">
    <property type="entry name" value="FHA"/>
    <property type="match status" value="1"/>
</dbReference>
<keyword evidence="13" id="KW-1185">Reference proteome</keyword>
<dbReference type="InterPro" id="IPR045269">
    <property type="entry name" value="Atg1-like"/>
</dbReference>
<feature type="region of interest" description="Disordered" evidence="9">
    <location>
        <begin position="592"/>
        <end position="617"/>
    </location>
</feature>
<feature type="binding site" evidence="8">
    <location>
        <position position="313"/>
    </location>
    <ligand>
        <name>ATP</name>
        <dbReference type="ChEBI" id="CHEBI:30616"/>
    </ligand>
</feature>
<dbReference type="InterPro" id="IPR000719">
    <property type="entry name" value="Prot_kinase_dom"/>
</dbReference>
<evidence type="ECO:0000256" key="6">
    <source>
        <dbReference type="ARBA" id="ARBA00023006"/>
    </source>
</evidence>
<dbReference type="EMBL" id="CDHN01000006">
    <property type="protein sequence ID" value="CEJ94025.1"/>
    <property type="molecule type" value="Genomic_DNA"/>
</dbReference>
<dbReference type="STRING" id="1531966.A0A0A1TQA7"/>
<name>A0A0A1TQA7_9HYPO</name>
<dbReference type="GO" id="GO:0034045">
    <property type="term" value="C:phagophore assembly site membrane"/>
    <property type="evidence" value="ECO:0007669"/>
    <property type="project" value="UniProtKB-SubCell"/>
</dbReference>
<dbReference type="PROSITE" id="PS00108">
    <property type="entry name" value="PROTEIN_KINASE_ST"/>
    <property type="match status" value="1"/>
</dbReference>
<dbReference type="OrthoDB" id="504170at2759"/>
<evidence type="ECO:0000313" key="13">
    <source>
        <dbReference type="Proteomes" id="UP000039046"/>
    </source>
</evidence>
<dbReference type="SUPFAM" id="SSF49879">
    <property type="entry name" value="SMAD/FHA domain"/>
    <property type="match status" value="1"/>
</dbReference>
<organism evidence="12 13">
    <name type="scientific">[Torrubiella] hemipterigena</name>
    <dbReference type="NCBI Taxonomy" id="1531966"/>
    <lineage>
        <taxon>Eukaryota</taxon>
        <taxon>Fungi</taxon>
        <taxon>Dikarya</taxon>
        <taxon>Ascomycota</taxon>
        <taxon>Pezizomycotina</taxon>
        <taxon>Sordariomycetes</taxon>
        <taxon>Hypocreomycetidae</taxon>
        <taxon>Hypocreales</taxon>
        <taxon>Clavicipitaceae</taxon>
        <taxon>Clavicipitaceae incertae sedis</taxon>
        <taxon>'Torrubiella' clade</taxon>
    </lineage>
</organism>
<dbReference type="HOGENOM" id="CLU_003637_0_0_1"/>
<feature type="compositionally biased region" description="Polar residues" evidence="9">
    <location>
        <begin position="1"/>
        <end position="13"/>
    </location>
</feature>
<sequence length="1186" mass="133743">MDTEQLTQPTQNAVDPRRLGQQNTGFRDEDVSDIICVLYPHSKSARQEVQRMAFSNSPYVIGRDEADTLEPNYKTEDDASRFESLSMPQGNYALMLRLSSDLKNPAAGFSFGRNVARCDVVFGNDPMHRVSNVHFRIYVNEYGTVMIQDQSTNGTFVDDTLLASRGKPTVEQRRVLSSGTKIRLCLHEVEYDITFRVRIPMRDERYEAAHLAKVMDFFTRHNIPREDGATAAHPDLFGGRPNGQTTPAKNGGFAHPGDVQNRAAAPRRENTSIVSREWTGSGKYNKIRAIGKGAFAVVYKVTSKYDGRPYAAKELEKRRLIKNGVLDQKVENEMKIMQRINHPNIVKYMENFEWDDRLFIIIMEYIPGGDLGKLIHDTGPLSEQDAKIFSVQLLSALGYLHSNNITHRDVKPDNILISNSNPYEFKLTDFGLSKVIDSEQTFLRTFCGTLLYCAPEVYNEFTEYDDNGYRTRGKQVRKQVGQRYSHAVDIWSLGGVLFYCMTGAPPYPVTGAVSYSALLHRVMTTPLNILPLENKNITARGVDFITRMLQRRPEYRATVLNLQEHVWLKEFEEEVQMSQSYEQLTDDEEYPNSALQDDEFGDHVSESLGEDSDHENNTMTRAVAPKPRLFGEVGSSAIGSSGAIPSSYLNLPIDDPSMGETEILDEVMEDEAYNSSDSAEVSRPPRHFLNQQEPSMYQRQSMDQLASLVEEVASQSLGNGAAPKPELVDPSASMASIFSLDPNTSKRKPPSQDNSEEWDENTPPGNPMIKRLKSETNMEGTVSDEMIEEYKLMSTVPEIRRLSTGRQMDAPLKKTQFWTGDSSTWHLDYPEFTLLQYNVFKQAAQDRGEEFENTNSPLWGLAMKYFPPTTVAQKQELARSPGRVVPVVSSSRPIKTEPTSTAGSAFSIPIQEPRGLPILTHETQGKRELAVIESNDGSSIKDVTMTITDSFISFGRGPENTCKYHNKMEAQVPKYAFKIMLWKEGFNPAANFSKTPGPWQTEGPIDAESYHFWISTKATRGIMINGANLPSYNSTSPGSSSRYWTKIYNNDVICISGRPSDPLQNRAIFKCTWGGSSRSRSEVPGLDRTSLQLATAEEAKNLDMCCINIAERRAQQEKKLQREREAEVDTTLRQSIAHIERARSDAFQKKRLEAIKFLNERQPLATRKSSTGRRLTVSEPPTQYRH</sequence>
<evidence type="ECO:0000256" key="8">
    <source>
        <dbReference type="PROSITE-ProRule" id="PRU10141"/>
    </source>
</evidence>
<dbReference type="InterPro" id="IPR008984">
    <property type="entry name" value="SMAD_FHA_dom_sf"/>
</dbReference>
<dbReference type="PANTHER" id="PTHR24348">
    <property type="entry name" value="SERINE/THREONINE-PROTEIN KINASE UNC-51-RELATED"/>
    <property type="match status" value="1"/>
</dbReference>
<dbReference type="GO" id="GO:0006914">
    <property type="term" value="P:autophagy"/>
    <property type="evidence" value="ECO:0007669"/>
    <property type="project" value="UniProtKB-KW"/>
</dbReference>
<dbReference type="InterPro" id="IPR011009">
    <property type="entry name" value="Kinase-like_dom_sf"/>
</dbReference>
<dbReference type="SUPFAM" id="SSF56112">
    <property type="entry name" value="Protein kinase-like (PK-like)"/>
    <property type="match status" value="1"/>
</dbReference>
<evidence type="ECO:0000256" key="9">
    <source>
        <dbReference type="SAM" id="MobiDB-lite"/>
    </source>
</evidence>
<dbReference type="SMART" id="SM00220">
    <property type="entry name" value="S_TKc"/>
    <property type="match status" value="1"/>
</dbReference>
<evidence type="ECO:0000259" key="10">
    <source>
        <dbReference type="PROSITE" id="PS50006"/>
    </source>
</evidence>
<feature type="domain" description="Protein kinase" evidence="11">
    <location>
        <begin position="284"/>
        <end position="568"/>
    </location>
</feature>
<gene>
    <name evidence="12" type="ORF">VHEMI09582</name>
</gene>
<feature type="domain" description="FHA" evidence="10">
    <location>
        <begin position="109"/>
        <end position="162"/>
    </location>
</feature>
<protein>
    <recommendedName>
        <fullName evidence="7">Autophagy-related protein 1</fullName>
    </recommendedName>
</protein>
<dbReference type="Pfam" id="PF00069">
    <property type="entry name" value="Pkinase"/>
    <property type="match status" value="1"/>
</dbReference>
<evidence type="ECO:0000256" key="2">
    <source>
        <dbReference type="ARBA" id="ARBA00005575"/>
    </source>
</evidence>
<evidence type="ECO:0000259" key="11">
    <source>
        <dbReference type="PROSITE" id="PS50011"/>
    </source>
</evidence>
<evidence type="ECO:0000256" key="5">
    <source>
        <dbReference type="ARBA" id="ARBA00022840"/>
    </source>
</evidence>
<feature type="region of interest" description="Disordered" evidence="9">
    <location>
        <begin position="251"/>
        <end position="271"/>
    </location>
</feature>
<feature type="region of interest" description="Disordered" evidence="9">
    <location>
        <begin position="737"/>
        <end position="780"/>
    </location>
</feature>
<dbReference type="GO" id="GO:0005524">
    <property type="term" value="F:ATP binding"/>
    <property type="evidence" value="ECO:0007669"/>
    <property type="project" value="UniProtKB-UniRule"/>
</dbReference>
<keyword evidence="4 8" id="KW-0547">Nucleotide-binding</keyword>
<keyword evidence="6" id="KW-0072">Autophagy</keyword>
<keyword evidence="5 8" id="KW-0067">ATP-binding</keyword>
<evidence type="ECO:0000256" key="7">
    <source>
        <dbReference type="ARBA" id="ARBA00030237"/>
    </source>
</evidence>
<evidence type="ECO:0000313" key="12">
    <source>
        <dbReference type="EMBL" id="CEJ94025.1"/>
    </source>
</evidence>
<dbReference type="AlphaFoldDB" id="A0A0A1TQA7"/>
<dbReference type="InterPro" id="IPR000253">
    <property type="entry name" value="FHA_dom"/>
</dbReference>
<reference evidence="12 13" key="1">
    <citation type="journal article" date="2015" name="Genome Announc.">
        <title>Draft Genome Sequence and Gene Annotation of the Entomopathogenic Fungus Verticillium hemipterigenum.</title>
        <authorList>
            <person name="Horn F."/>
            <person name="Habel A."/>
            <person name="Scharf D.H."/>
            <person name="Dworschak J."/>
            <person name="Brakhage A.A."/>
            <person name="Guthke R."/>
            <person name="Hertweck C."/>
            <person name="Linde J."/>
        </authorList>
    </citation>
    <scope>NUCLEOTIDE SEQUENCE [LARGE SCALE GENOMIC DNA]</scope>
</reference>
<dbReference type="InterPro" id="IPR008271">
    <property type="entry name" value="Ser/Thr_kinase_AS"/>
</dbReference>
<dbReference type="SMART" id="SM00240">
    <property type="entry name" value="FHA"/>
    <property type="match status" value="1"/>
</dbReference>
<dbReference type="PROSITE" id="PS50011">
    <property type="entry name" value="PROTEIN_KINASE_DOM"/>
    <property type="match status" value="1"/>
</dbReference>
<dbReference type="Gene3D" id="1.10.510.10">
    <property type="entry name" value="Transferase(Phosphotransferase) domain 1"/>
    <property type="match status" value="1"/>
</dbReference>
<dbReference type="PROSITE" id="PS50006">
    <property type="entry name" value="FHA_DOMAIN"/>
    <property type="match status" value="1"/>
</dbReference>
<proteinExistence type="inferred from homology"/>
<dbReference type="FunFam" id="3.30.200.20:FF:000470">
    <property type="entry name" value="Serine/threonine-protein kinase RAD53"/>
    <property type="match status" value="1"/>
</dbReference>
<evidence type="ECO:0000256" key="1">
    <source>
        <dbReference type="ARBA" id="ARBA00004623"/>
    </source>
</evidence>
<dbReference type="GO" id="GO:0004674">
    <property type="term" value="F:protein serine/threonine kinase activity"/>
    <property type="evidence" value="ECO:0007669"/>
    <property type="project" value="InterPro"/>
</dbReference>
<dbReference type="InterPro" id="IPR017441">
    <property type="entry name" value="Protein_kinase_ATP_BS"/>
</dbReference>
<evidence type="ECO:0000256" key="4">
    <source>
        <dbReference type="ARBA" id="ARBA00022741"/>
    </source>
</evidence>
<feature type="region of interest" description="Disordered" evidence="9">
    <location>
        <begin position="1163"/>
        <end position="1186"/>
    </location>
</feature>
<dbReference type="Gene3D" id="2.60.200.20">
    <property type="match status" value="1"/>
</dbReference>
<keyword evidence="3" id="KW-0813">Transport</keyword>